<feature type="compositionally biased region" description="Basic and acidic residues" evidence="1">
    <location>
        <begin position="1"/>
        <end position="19"/>
    </location>
</feature>
<proteinExistence type="predicted"/>
<comment type="caution">
    <text evidence="2">The sequence shown here is derived from an EMBL/GenBank/DDBJ whole genome shotgun (WGS) entry which is preliminary data.</text>
</comment>
<organism evidence="2 3">
    <name type="scientific">Eumeta variegata</name>
    <name type="common">Bagworm moth</name>
    <name type="synonym">Eumeta japonica</name>
    <dbReference type="NCBI Taxonomy" id="151549"/>
    <lineage>
        <taxon>Eukaryota</taxon>
        <taxon>Metazoa</taxon>
        <taxon>Ecdysozoa</taxon>
        <taxon>Arthropoda</taxon>
        <taxon>Hexapoda</taxon>
        <taxon>Insecta</taxon>
        <taxon>Pterygota</taxon>
        <taxon>Neoptera</taxon>
        <taxon>Endopterygota</taxon>
        <taxon>Lepidoptera</taxon>
        <taxon>Glossata</taxon>
        <taxon>Ditrysia</taxon>
        <taxon>Tineoidea</taxon>
        <taxon>Psychidae</taxon>
        <taxon>Oiketicinae</taxon>
        <taxon>Eumeta</taxon>
    </lineage>
</organism>
<dbReference type="AlphaFoldDB" id="A0A4C1YJ18"/>
<keyword evidence="3" id="KW-1185">Reference proteome</keyword>
<gene>
    <name evidence="2" type="ORF">EVAR_53657_1</name>
</gene>
<feature type="region of interest" description="Disordered" evidence="1">
    <location>
        <begin position="1"/>
        <end position="20"/>
    </location>
</feature>
<sequence length="150" mass="17718">MPRRKSNLDRCTRQTEGSRRQLSIMTEEERVSVRKRDQHHLSTIQIRNVEPAERRAARLEDARLRARQSRFSVKNLFRSECIERERMSHVCSYYQALKFNNEMKAMCWVGGKIKLSQLDSPPETLKTLLAGSTTELKHFLSKIRKYNSCF</sequence>
<dbReference type="Proteomes" id="UP000299102">
    <property type="component" value="Unassembled WGS sequence"/>
</dbReference>
<dbReference type="EMBL" id="BGZK01001289">
    <property type="protein sequence ID" value="GBP76381.1"/>
    <property type="molecule type" value="Genomic_DNA"/>
</dbReference>
<accession>A0A4C1YJ18</accession>
<evidence type="ECO:0000313" key="2">
    <source>
        <dbReference type="EMBL" id="GBP76381.1"/>
    </source>
</evidence>
<name>A0A4C1YJ18_EUMVA</name>
<dbReference type="OrthoDB" id="1728974at2759"/>
<protein>
    <submittedName>
        <fullName evidence="2">Uncharacterized protein</fullName>
    </submittedName>
</protein>
<evidence type="ECO:0000313" key="3">
    <source>
        <dbReference type="Proteomes" id="UP000299102"/>
    </source>
</evidence>
<evidence type="ECO:0000256" key="1">
    <source>
        <dbReference type="SAM" id="MobiDB-lite"/>
    </source>
</evidence>
<reference evidence="2 3" key="1">
    <citation type="journal article" date="2019" name="Commun. Biol.">
        <title>The bagworm genome reveals a unique fibroin gene that provides high tensile strength.</title>
        <authorList>
            <person name="Kono N."/>
            <person name="Nakamura H."/>
            <person name="Ohtoshi R."/>
            <person name="Tomita M."/>
            <person name="Numata K."/>
            <person name="Arakawa K."/>
        </authorList>
    </citation>
    <scope>NUCLEOTIDE SEQUENCE [LARGE SCALE GENOMIC DNA]</scope>
</reference>